<dbReference type="Gene3D" id="3.40.50.300">
    <property type="entry name" value="P-loop containing nucleotide triphosphate hydrolases"/>
    <property type="match status" value="1"/>
</dbReference>
<dbReference type="Proteomes" id="UP000219338">
    <property type="component" value="Unassembled WGS sequence"/>
</dbReference>
<evidence type="ECO:0000313" key="5">
    <source>
        <dbReference type="EMBL" id="SJL02878.1"/>
    </source>
</evidence>
<dbReference type="Pfam" id="PF12796">
    <property type="entry name" value="Ank_2"/>
    <property type="match status" value="1"/>
</dbReference>
<dbReference type="SUPFAM" id="SSF48403">
    <property type="entry name" value="Ankyrin repeat"/>
    <property type="match status" value="1"/>
</dbReference>
<dbReference type="InterPro" id="IPR056884">
    <property type="entry name" value="NPHP3-like_N"/>
</dbReference>
<dbReference type="InterPro" id="IPR036770">
    <property type="entry name" value="Ankyrin_rpt-contain_sf"/>
</dbReference>
<feature type="coiled-coil region" evidence="3">
    <location>
        <begin position="135"/>
        <end position="167"/>
    </location>
</feature>
<evidence type="ECO:0000313" key="6">
    <source>
        <dbReference type="Proteomes" id="UP000219338"/>
    </source>
</evidence>
<dbReference type="PANTHER" id="PTHR10039">
    <property type="entry name" value="AMELOGENIN"/>
    <property type="match status" value="1"/>
</dbReference>
<gene>
    <name evidence="5" type="ORF">ARMOST_06219</name>
</gene>
<keyword evidence="2" id="KW-0040">ANK repeat</keyword>
<feature type="domain" description="Nephrocystin 3-like N-terminal" evidence="4">
    <location>
        <begin position="198"/>
        <end position="365"/>
    </location>
</feature>
<keyword evidence="3" id="KW-0175">Coiled coil</keyword>
<keyword evidence="6" id="KW-1185">Reference proteome</keyword>
<name>A0A284R2F2_ARMOS</name>
<dbReference type="PANTHER" id="PTHR10039:SF16">
    <property type="entry name" value="GPI INOSITOL-DEACYLASE"/>
    <property type="match status" value="1"/>
</dbReference>
<feature type="repeat" description="ANK" evidence="2">
    <location>
        <begin position="912"/>
        <end position="944"/>
    </location>
</feature>
<dbReference type="STRING" id="47428.A0A284R2F2"/>
<dbReference type="PROSITE" id="PS50088">
    <property type="entry name" value="ANK_REPEAT"/>
    <property type="match status" value="2"/>
</dbReference>
<reference evidence="6" key="1">
    <citation type="journal article" date="2017" name="Nat. Ecol. Evol.">
        <title>Genome expansion and lineage-specific genetic innovations in the forest pathogenic fungi Armillaria.</title>
        <authorList>
            <person name="Sipos G."/>
            <person name="Prasanna A.N."/>
            <person name="Walter M.C."/>
            <person name="O'Connor E."/>
            <person name="Balint B."/>
            <person name="Krizsan K."/>
            <person name="Kiss B."/>
            <person name="Hess J."/>
            <person name="Varga T."/>
            <person name="Slot J."/>
            <person name="Riley R."/>
            <person name="Boka B."/>
            <person name="Rigling D."/>
            <person name="Barry K."/>
            <person name="Lee J."/>
            <person name="Mihaltcheva S."/>
            <person name="LaButti K."/>
            <person name="Lipzen A."/>
            <person name="Waldron R."/>
            <person name="Moloney N.M."/>
            <person name="Sperisen C."/>
            <person name="Kredics L."/>
            <person name="Vagvoelgyi C."/>
            <person name="Patrignani A."/>
            <person name="Fitzpatrick D."/>
            <person name="Nagy I."/>
            <person name="Doyle S."/>
            <person name="Anderson J.B."/>
            <person name="Grigoriev I.V."/>
            <person name="Gueldener U."/>
            <person name="Muensterkoetter M."/>
            <person name="Nagy L.G."/>
        </authorList>
    </citation>
    <scope>NUCLEOTIDE SEQUENCE [LARGE SCALE GENOMIC DNA]</scope>
    <source>
        <strain evidence="6">C18/9</strain>
    </source>
</reference>
<dbReference type="AlphaFoldDB" id="A0A284R2F2"/>
<accession>A0A284R2F2</accession>
<evidence type="ECO:0000256" key="3">
    <source>
        <dbReference type="SAM" id="Coils"/>
    </source>
</evidence>
<evidence type="ECO:0000256" key="1">
    <source>
        <dbReference type="ARBA" id="ARBA00022737"/>
    </source>
</evidence>
<feature type="repeat" description="ANK" evidence="2">
    <location>
        <begin position="944"/>
        <end position="972"/>
    </location>
</feature>
<dbReference type="SUPFAM" id="SSF52540">
    <property type="entry name" value="P-loop containing nucleoside triphosphate hydrolases"/>
    <property type="match status" value="1"/>
</dbReference>
<dbReference type="Pfam" id="PF00023">
    <property type="entry name" value="Ank"/>
    <property type="match status" value="1"/>
</dbReference>
<sequence length="1190" mass="135689">MDPVSLLTGILDLTDRCIQGYNFFQDVKHAPKACLELIEELEADRARLAELQGHVNGVEVKEKVRLSASLQNYKRTLDKLDAVSNKYRDPKFKFTFKQRFKWAWSGEKEIKALCADLKQNSGNFQPLLIQIAKDISEMNKRQEEANAKIAETNKRQQEADAKKVAEELAKRLQEVVKWLEPLNSEAKLREVRERRQPGTCEWLLSHRLFASWYSSGWFLWLNGIPGNGKTLLTSFVIDHLTKCVTSDEIVLYAFADFQDVRSTDVVILLRTLLAQLLDHCKPEDFVEDPDFADLEKTMQWHHADRPKFLQYLIELLGKASAPWKRVFVVIDALDECAQTGRRESIAAIQKLASAGSKMSVFVTSRAEQDIVDVLSSVPTISLADETRRVQDDIRRFIEDKMNTSYLPLARFHTLVRARISSTLMKKANGMFRLVDCQLQSLAEAKFEKEIDEILQNLPTDLNSMYERILQNVKEQGQEAVKRTLWWLVGSHRQLRLAELMEAIMVETGRDSPNTDLKLLAGENLLEMCSSLVRYDAETDVLTLSHASVQDFLFSDYLKETVHCDYHIPSFSFLHRHTTGLISAYLQYGDFQNGPCTTLQNLAKRLEQHPLFVYAASSWHLHVIKMYETCSESGEQPLNIHTFFALSDESEGGVLAQRSRRQVSYFGTQLRHTTKDGSSNLQWQVRNQKEWFGSLGSLPSNIDQEELLNVIKSEYKLYENVGGFVCPCPCAGPPWMVTDKRLTMDYPWRDLSNTSSVEELDYMVYPLLSQGPASLIWDLLHKLPQFKERMLFYFGTPLMISIFAGKLDTVKMLVQDLHVDVNNCAWHYDCNHEVVSPIFLATKYGHVEAVELLLQHGSATVFPPDPRPEWFPQREPEDGLSDIIIGAANYGRADILQILIDHGVDKNTRSSISGNTVLHMAVRYGRIDRVKVLVEAGCEISPRSKGKTPLDIALNQQSSDIVRYLLDKGASFNQCLPQNFEDLEWAVGEPWYPETRKYLVTPSGGGGPKSQQDIEKIVLLLKKRLSSPLPHIIRAILDFAEFWIVTSAERRESVEVDQRSPRKPYISTPPIAGGPENLVRRIVFTTSAQEELGLMRLLRHTRGLYSGSSTWFEAGVESSPGVFMRIQDNVSIDEQSRTHVNVWDYQDAPPSIKEWMSKIKVGDKISVYPRAGYRWDNIVKSVKITVYTSCV</sequence>
<dbReference type="Pfam" id="PF24883">
    <property type="entry name" value="NPHP3_N"/>
    <property type="match status" value="1"/>
</dbReference>
<organism evidence="5 6">
    <name type="scientific">Armillaria ostoyae</name>
    <name type="common">Armillaria root rot fungus</name>
    <dbReference type="NCBI Taxonomy" id="47428"/>
    <lineage>
        <taxon>Eukaryota</taxon>
        <taxon>Fungi</taxon>
        <taxon>Dikarya</taxon>
        <taxon>Basidiomycota</taxon>
        <taxon>Agaricomycotina</taxon>
        <taxon>Agaricomycetes</taxon>
        <taxon>Agaricomycetidae</taxon>
        <taxon>Agaricales</taxon>
        <taxon>Marasmiineae</taxon>
        <taxon>Physalacriaceae</taxon>
        <taxon>Armillaria</taxon>
    </lineage>
</organism>
<dbReference type="OrthoDB" id="7464126at2759"/>
<dbReference type="InterPro" id="IPR002110">
    <property type="entry name" value="Ankyrin_rpt"/>
</dbReference>
<dbReference type="PROSITE" id="PS50297">
    <property type="entry name" value="ANK_REP_REGION"/>
    <property type="match status" value="2"/>
</dbReference>
<keyword evidence="1" id="KW-0677">Repeat</keyword>
<evidence type="ECO:0000256" key="2">
    <source>
        <dbReference type="PROSITE-ProRule" id="PRU00023"/>
    </source>
</evidence>
<dbReference type="Gene3D" id="1.25.40.20">
    <property type="entry name" value="Ankyrin repeat-containing domain"/>
    <property type="match status" value="2"/>
</dbReference>
<dbReference type="OMA" id="DRCIQGY"/>
<dbReference type="SMART" id="SM00248">
    <property type="entry name" value="ANK"/>
    <property type="match status" value="5"/>
</dbReference>
<dbReference type="InterPro" id="IPR027417">
    <property type="entry name" value="P-loop_NTPase"/>
</dbReference>
<dbReference type="EMBL" id="FUEG01000004">
    <property type="protein sequence ID" value="SJL02878.1"/>
    <property type="molecule type" value="Genomic_DNA"/>
</dbReference>
<protein>
    <recommendedName>
        <fullName evidence="4">Nephrocystin 3-like N-terminal domain-containing protein</fullName>
    </recommendedName>
</protein>
<evidence type="ECO:0000259" key="4">
    <source>
        <dbReference type="Pfam" id="PF24883"/>
    </source>
</evidence>
<proteinExistence type="predicted"/>